<accession>A0A1M7JDA3</accession>
<gene>
    <name evidence="1" type="ORF">SAMN05216288_3802</name>
</gene>
<name>A0A1M7JDA3_9GAMM</name>
<reference evidence="2" key="1">
    <citation type="submission" date="2016-11" db="EMBL/GenBank/DDBJ databases">
        <authorList>
            <person name="Varghese N."/>
            <person name="Submissions S."/>
        </authorList>
    </citation>
    <scope>NUCLEOTIDE SEQUENCE [LARGE SCALE GENOMIC DNA]</scope>
    <source>
        <strain evidence="2">CECT 8089</strain>
    </source>
</reference>
<evidence type="ECO:0000313" key="2">
    <source>
        <dbReference type="Proteomes" id="UP000184305"/>
    </source>
</evidence>
<organism evidence="1 2">
    <name type="scientific">Phytopseudomonas punonensis</name>
    <dbReference type="NCBI Taxonomy" id="1220495"/>
    <lineage>
        <taxon>Bacteria</taxon>
        <taxon>Pseudomonadati</taxon>
        <taxon>Pseudomonadota</taxon>
        <taxon>Gammaproteobacteria</taxon>
        <taxon>Pseudomonadales</taxon>
        <taxon>Pseudomonadaceae</taxon>
        <taxon>Phytopseudomonas</taxon>
    </lineage>
</organism>
<keyword evidence="2" id="KW-1185">Reference proteome</keyword>
<evidence type="ECO:0000313" key="1">
    <source>
        <dbReference type="EMBL" id="SHM50843.1"/>
    </source>
</evidence>
<dbReference type="EMBL" id="FRBQ01000005">
    <property type="protein sequence ID" value="SHM50843.1"/>
    <property type="molecule type" value="Genomic_DNA"/>
</dbReference>
<dbReference type="AlphaFoldDB" id="A0A1M7JDA3"/>
<protein>
    <submittedName>
        <fullName evidence="1">Uncharacterized protein</fullName>
    </submittedName>
</protein>
<dbReference type="Proteomes" id="UP000184305">
    <property type="component" value="Unassembled WGS sequence"/>
</dbReference>
<sequence length="46" mass="5294">MDKNNVFGDAVLVRKPRYEISFCFGCDLLKAERDSFGVIFSNCFQI</sequence>
<proteinExistence type="predicted"/>